<evidence type="ECO:0000259" key="10">
    <source>
        <dbReference type="PROSITE" id="PS51330"/>
    </source>
</evidence>
<dbReference type="PROSITE" id="PS00075">
    <property type="entry name" value="DHFR_1"/>
    <property type="match status" value="1"/>
</dbReference>
<keyword evidence="6 8" id="KW-0560">Oxidoreductase</keyword>
<evidence type="ECO:0000256" key="2">
    <source>
        <dbReference type="ARBA" id="ARBA00009539"/>
    </source>
</evidence>
<organism evidence="11 12">
    <name type="scientific">Lacimicrobium alkaliphilum</name>
    <dbReference type="NCBI Taxonomy" id="1526571"/>
    <lineage>
        <taxon>Bacteria</taxon>
        <taxon>Pseudomonadati</taxon>
        <taxon>Pseudomonadota</taxon>
        <taxon>Gammaproteobacteria</taxon>
        <taxon>Alteromonadales</taxon>
        <taxon>Alteromonadaceae</taxon>
        <taxon>Lacimicrobium</taxon>
    </lineage>
</organism>
<reference evidence="12" key="1">
    <citation type="journal article" date="2019" name="Int. J. Syst. Evol. Microbiol.">
        <title>The Global Catalogue of Microorganisms (GCM) 10K type strain sequencing project: providing services to taxonomists for standard genome sequencing and annotation.</title>
        <authorList>
            <consortium name="The Broad Institute Genomics Platform"/>
            <consortium name="The Broad Institute Genome Sequencing Center for Infectious Disease"/>
            <person name="Wu L."/>
            <person name="Ma J."/>
        </authorList>
    </citation>
    <scope>NUCLEOTIDE SEQUENCE [LARGE SCALE GENOMIC DNA]</scope>
    <source>
        <strain evidence="12">CGMCC 1.12923</strain>
    </source>
</reference>
<dbReference type="InterPro" id="IPR024072">
    <property type="entry name" value="DHFR-like_dom_sf"/>
</dbReference>
<evidence type="ECO:0000256" key="7">
    <source>
        <dbReference type="ARBA" id="ARBA00025067"/>
    </source>
</evidence>
<dbReference type="PRINTS" id="PR00070">
    <property type="entry name" value="DHFR"/>
</dbReference>
<proteinExistence type="inferred from homology"/>
<dbReference type="InterPro" id="IPR001796">
    <property type="entry name" value="DHFR_dom"/>
</dbReference>
<dbReference type="InterPro" id="IPR012259">
    <property type="entry name" value="DHFR"/>
</dbReference>
<keyword evidence="12" id="KW-1185">Reference proteome</keyword>
<dbReference type="PANTHER" id="PTHR48069">
    <property type="entry name" value="DIHYDROFOLATE REDUCTASE"/>
    <property type="match status" value="1"/>
</dbReference>
<evidence type="ECO:0000256" key="3">
    <source>
        <dbReference type="ARBA" id="ARBA00012856"/>
    </source>
</evidence>
<evidence type="ECO:0000256" key="6">
    <source>
        <dbReference type="ARBA" id="ARBA00023002"/>
    </source>
</evidence>
<dbReference type="Gene3D" id="3.40.430.10">
    <property type="entry name" value="Dihydrofolate Reductase, subunit A"/>
    <property type="match status" value="1"/>
</dbReference>
<comment type="catalytic activity">
    <reaction evidence="8">
        <text>(6S)-5,6,7,8-tetrahydrofolate + NADP(+) = 7,8-dihydrofolate + NADPH + H(+)</text>
        <dbReference type="Rhea" id="RHEA:15009"/>
        <dbReference type="ChEBI" id="CHEBI:15378"/>
        <dbReference type="ChEBI" id="CHEBI:57451"/>
        <dbReference type="ChEBI" id="CHEBI:57453"/>
        <dbReference type="ChEBI" id="CHEBI:57783"/>
        <dbReference type="ChEBI" id="CHEBI:58349"/>
        <dbReference type="EC" id="1.5.1.3"/>
    </reaction>
</comment>
<comment type="pathway">
    <text evidence="1 8">Cofactor biosynthesis; tetrahydrofolate biosynthesis; 5,6,7,8-tetrahydrofolate from 7,8-dihydrofolate: step 1/1.</text>
</comment>
<dbReference type="InterPro" id="IPR017925">
    <property type="entry name" value="DHFR_CS"/>
</dbReference>
<dbReference type="EMBL" id="BMGJ01000001">
    <property type="protein sequence ID" value="GGD48816.1"/>
    <property type="molecule type" value="Genomic_DNA"/>
</dbReference>
<feature type="domain" description="DHFR" evidence="10">
    <location>
        <begin position="2"/>
        <end position="163"/>
    </location>
</feature>
<evidence type="ECO:0000256" key="8">
    <source>
        <dbReference type="PIRNR" id="PIRNR000194"/>
    </source>
</evidence>
<sequence>MRISMIAAMAKGRVIGSANRMPWHLPADLKHFKKVTLGKPVVMGRKTFESIGKPLPGRKNIVVSSDPAFKAEGVERAESPEHALELAQQEQPEEIMVIGGGTLYSHFLPLCERLYITEIKLDVAGDTYFPDYQAEANWRALEEEHVQADVENPYPLVFKTLQRRKVLEV</sequence>
<protein>
    <recommendedName>
        <fullName evidence="3 8">Dihydrofolate reductase</fullName>
        <ecNumber evidence="3 8">1.5.1.3</ecNumber>
    </recommendedName>
</protein>
<dbReference type="Pfam" id="PF00186">
    <property type="entry name" value="DHFR_1"/>
    <property type="match status" value="1"/>
</dbReference>
<gene>
    <name evidence="11" type="primary">folA</name>
    <name evidence="11" type="ORF">GCM10011357_00960</name>
</gene>
<evidence type="ECO:0000256" key="4">
    <source>
        <dbReference type="ARBA" id="ARBA00022563"/>
    </source>
</evidence>
<dbReference type="Proteomes" id="UP000614272">
    <property type="component" value="Unassembled WGS sequence"/>
</dbReference>
<dbReference type="PROSITE" id="PS51330">
    <property type="entry name" value="DHFR_2"/>
    <property type="match status" value="1"/>
</dbReference>
<name>A0ABQ1QWQ1_9ALTE</name>
<keyword evidence="5 8" id="KW-0521">NADP</keyword>
<evidence type="ECO:0000256" key="9">
    <source>
        <dbReference type="RuleBase" id="RU004474"/>
    </source>
</evidence>
<dbReference type="CDD" id="cd00209">
    <property type="entry name" value="DHFR"/>
    <property type="match status" value="1"/>
</dbReference>
<evidence type="ECO:0000256" key="1">
    <source>
        <dbReference type="ARBA" id="ARBA00004903"/>
    </source>
</evidence>
<comment type="caution">
    <text evidence="11">The sequence shown here is derived from an EMBL/GenBank/DDBJ whole genome shotgun (WGS) entry which is preliminary data.</text>
</comment>
<dbReference type="PIRSF" id="PIRSF000194">
    <property type="entry name" value="DHFR"/>
    <property type="match status" value="1"/>
</dbReference>
<accession>A0ABQ1QWQ1</accession>
<dbReference type="EC" id="1.5.1.3" evidence="3 8"/>
<dbReference type="PANTHER" id="PTHR48069:SF3">
    <property type="entry name" value="DIHYDROFOLATE REDUCTASE"/>
    <property type="match status" value="1"/>
</dbReference>
<evidence type="ECO:0000313" key="12">
    <source>
        <dbReference type="Proteomes" id="UP000614272"/>
    </source>
</evidence>
<comment type="similarity">
    <text evidence="2 8 9">Belongs to the dihydrofolate reductase family.</text>
</comment>
<keyword evidence="4 8" id="KW-0554">One-carbon metabolism</keyword>
<evidence type="ECO:0000256" key="5">
    <source>
        <dbReference type="ARBA" id="ARBA00022857"/>
    </source>
</evidence>
<evidence type="ECO:0000313" key="11">
    <source>
        <dbReference type="EMBL" id="GGD48816.1"/>
    </source>
</evidence>
<dbReference type="RefSeq" id="WP_099033426.1">
    <property type="nucleotide sequence ID" value="NZ_BMGJ01000001.1"/>
</dbReference>
<comment type="function">
    <text evidence="7 8">Key enzyme in folate metabolism. Catalyzes an essential reaction for de novo glycine and purine synthesis, and for DNA precursor synthesis.</text>
</comment>
<dbReference type="SUPFAM" id="SSF53597">
    <property type="entry name" value="Dihydrofolate reductase-like"/>
    <property type="match status" value="1"/>
</dbReference>
<dbReference type="NCBIfam" id="NF008037">
    <property type="entry name" value="PRK10769.1"/>
    <property type="match status" value="1"/>
</dbReference>